<dbReference type="InterPro" id="IPR047187">
    <property type="entry name" value="SF1_C_Upf1"/>
</dbReference>
<dbReference type="GO" id="GO:0016787">
    <property type="term" value="F:hydrolase activity"/>
    <property type="evidence" value="ECO:0007669"/>
    <property type="project" value="UniProtKB-KW"/>
</dbReference>
<dbReference type="InterPro" id="IPR041679">
    <property type="entry name" value="DNA2/NAM7-like_C"/>
</dbReference>
<organism evidence="6 7">
    <name type="scientific">Trichostrongylus colubriformis</name>
    <name type="common">Black scour worm</name>
    <dbReference type="NCBI Taxonomy" id="6319"/>
    <lineage>
        <taxon>Eukaryota</taxon>
        <taxon>Metazoa</taxon>
        <taxon>Ecdysozoa</taxon>
        <taxon>Nematoda</taxon>
        <taxon>Chromadorea</taxon>
        <taxon>Rhabditida</taxon>
        <taxon>Rhabditina</taxon>
        <taxon>Rhabditomorpha</taxon>
        <taxon>Strongyloidea</taxon>
        <taxon>Trichostrongylidae</taxon>
        <taxon>Trichostrongylus</taxon>
    </lineage>
</organism>
<dbReference type="InterPro" id="IPR027417">
    <property type="entry name" value="P-loop_NTPase"/>
</dbReference>
<keyword evidence="2" id="KW-0378">Hydrolase</keyword>
<dbReference type="Gene3D" id="3.40.50.300">
    <property type="entry name" value="P-loop containing nucleotide triphosphate hydrolases"/>
    <property type="match status" value="1"/>
</dbReference>
<keyword evidence="4" id="KW-0067">ATP-binding</keyword>
<dbReference type="CDD" id="cd18808">
    <property type="entry name" value="SF1_C_Upf1"/>
    <property type="match status" value="1"/>
</dbReference>
<dbReference type="SUPFAM" id="SSF52540">
    <property type="entry name" value="P-loop containing nucleoside triphosphate hydrolases"/>
    <property type="match status" value="1"/>
</dbReference>
<dbReference type="GO" id="GO:0043139">
    <property type="term" value="F:5'-3' DNA helicase activity"/>
    <property type="evidence" value="ECO:0007669"/>
    <property type="project" value="TreeGrafter"/>
</dbReference>
<accession>A0AAN8J1G4</accession>
<name>A0AAN8J1G4_TRICO</name>
<proteinExistence type="predicted"/>
<keyword evidence="7" id="KW-1185">Reference proteome</keyword>
<feature type="domain" description="DNA2/NAM7 helicase-like C-terminal" evidence="5">
    <location>
        <begin position="11"/>
        <end position="116"/>
    </location>
</feature>
<evidence type="ECO:0000313" key="7">
    <source>
        <dbReference type="Proteomes" id="UP001331761"/>
    </source>
</evidence>
<protein>
    <recommendedName>
        <fullName evidence="5">DNA2/NAM7 helicase-like C-terminal domain-containing protein</fullName>
    </recommendedName>
</protein>
<dbReference type="GO" id="GO:0005524">
    <property type="term" value="F:ATP binding"/>
    <property type="evidence" value="ECO:0007669"/>
    <property type="project" value="UniProtKB-KW"/>
</dbReference>
<evidence type="ECO:0000259" key="5">
    <source>
        <dbReference type="Pfam" id="PF13087"/>
    </source>
</evidence>
<dbReference type="PANTHER" id="PTHR43788">
    <property type="entry name" value="DNA2/NAM7 HELICASE FAMILY MEMBER"/>
    <property type="match status" value="1"/>
</dbReference>
<evidence type="ECO:0000313" key="6">
    <source>
        <dbReference type="EMBL" id="KAK5974809.1"/>
    </source>
</evidence>
<dbReference type="AlphaFoldDB" id="A0AAN8J1G4"/>
<dbReference type="Proteomes" id="UP001331761">
    <property type="component" value="Unassembled WGS sequence"/>
</dbReference>
<gene>
    <name evidence="6" type="ORF">GCK32_001941</name>
</gene>
<evidence type="ECO:0000256" key="2">
    <source>
        <dbReference type="ARBA" id="ARBA00022801"/>
    </source>
</evidence>
<comment type="caution">
    <text evidence="6">The sequence shown here is derived from an EMBL/GenBank/DDBJ whole genome shotgun (WGS) entry which is preliminary data.</text>
</comment>
<dbReference type="InterPro" id="IPR050534">
    <property type="entry name" value="Coronavir_polyprotein_1ab"/>
</dbReference>
<dbReference type="Pfam" id="PF13087">
    <property type="entry name" value="AAA_12"/>
    <property type="match status" value="1"/>
</dbReference>
<evidence type="ECO:0000256" key="3">
    <source>
        <dbReference type="ARBA" id="ARBA00022806"/>
    </source>
</evidence>
<reference evidence="6 7" key="1">
    <citation type="submission" date="2019-10" db="EMBL/GenBank/DDBJ databases">
        <title>Assembly and Annotation for the nematode Trichostrongylus colubriformis.</title>
        <authorList>
            <person name="Martin J."/>
        </authorList>
    </citation>
    <scope>NUCLEOTIDE SEQUENCE [LARGE SCALE GENOMIC DNA]</scope>
    <source>
        <strain evidence="6">G859</strain>
        <tissue evidence="6">Whole worm</tissue>
    </source>
</reference>
<evidence type="ECO:0000256" key="4">
    <source>
        <dbReference type="ARBA" id="ARBA00022840"/>
    </source>
</evidence>
<dbReference type="EMBL" id="WIXE01013777">
    <property type="protein sequence ID" value="KAK5974809.1"/>
    <property type="molecule type" value="Genomic_DNA"/>
</dbReference>
<keyword evidence="1" id="KW-0547">Nucleotide-binding</keyword>
<dbReference type="PANTHER" id="PTHR43788:SF8">
    <property type="entry name" value="DNA-BINDING PROTEIN SMUBP-2"/>
    <property type="match status" value="1"/>
</dbReference>
<keyword evidence="3" id="KW-0347">Helicase</keyword>
<sequence>MPGTCKRVSSGLHYNDEEATVCRLIIRALLDKRIDPASLAIIVFYREQFRLLESFAKNTNVDIHTVDPMQGRENDSAVLLSTKTVSDPEGEDFIDDPRRFSVALTRCRHGQFVLGYEKSLKRLTTGVKSSNELTTAAPRPPRPLYILFSTESENRLGVKGGGVSIHGSGFP</sequence>
<evidence type="ECO:0000256" key="1">
    <source>
        <dbReference type="ARBA" id="ARBA00022741"/>
    </source>
</evidence>